<evidence type="ECO:0000313" key="2">
    <source>
        <dbReference type="Proteomes" id="UP000095023"/>
    </source>
</evidence>
<feature type="non-terminal residue" evidence="1">
    <location>
        <position position="1"/>
    </location>
</feature>
<name>A0A1E4TF18_9ASCO</name>
<gene>
    <name evidence="1" type="ORF">CANCADRAFT_15512</name>
</gene>
<organism evidence="1 2">
    <name type="scientific">Tortispora caseinolytica NRRL Y-17796</name>
    <dbReference type="NCBI Taxonomy" id="767744"/>
    <lineage>
        <taxon>Eukaryota</taxon>
        <taxon>Fungi</taxon>
        <taxon>Dikarya</taxon>
        <taxon>Ascomycota</taxon>
        <taxon>Saccharomycotina</taxon>
        <taxon>Trigonopsidomycetes</taxon>
        <taxon>Trigonopsidales</taxon>
        <taxon>Trigonopsidaceae</taxon>
        <taxon>Tortispora</taxon>
    </lineage>
</organism>
<accession>A0A1E4TF18</accession>
<dbReference type="Proteomes" id="UP000095023">
    <property type="component" value="Unassembled WGS sequence"/>
</dbReference>
<feature type="non-terminal residue" evidence="1">
    <location>
        <position position="141"/>
    </location>
</feature>
<sequence length="141" mass="16059">RVFVHKLGDLHKISFSKNPKAIGLGVCRDLENVSRTFNEDPMFIRLLQTTLGTEIYNDEHFAGLASSENQEMFMQIYDLRAAPPSMRIPSVDDTLGTVRISSAGEIVPGSYESNRFYRILTNDGFPQLTEYLHKMLVERCE</sequence>
<reference evidence="2" key="1">
    <citation type="submission" date="2016-02" db="EMBL/GenBank/DDBJ databases">
        <title>Comparative genomics of biotechnologically important yeasts.</title>
        <authorList>
            <consortium name="DOE Joint Genome Institute"/>
            <person name="Riley R."/>
            <person name="Haridas S."/>
            <person name="Wolfe K.H."/>
            <person name="Lopes M.R."/>
            <person name="Hittinger C.T."/>
            <person name="Goker M."/>
            <person name="Salamov A."/>
            <person name="Wisecaver J."/>
            <person name="Long T.M."/>
            <person name="Aerts A.L."/>
            <person name="Barry K."/>
            <person name="Choi C."/>
            <person name="Clum A."/>
            <person name="Coughlan A.Y."/>
            <person name="Deshpande S."/>
            <person name="Douglass A.P."/>
            <person name="Hanson S.J."/>
            <person name="Klenk H.-P."/>
            <person name="Labutti K."/>
            <person name="Lapidus A."/>
            <person name="Lindquist E."/>
            <person name="Lipzen A."/>
            <person name="Meier-Kolthoff J.P."/>
            <person name="Ohm R.A."/>
            <person name="Otillar R.P."/>
            <person name="Pangilinan J."/>
            <person name="Peng Y."/>
            <person name="Rokas A."/>
            <person name="Rosa C.A."/>
            <person name="Scheuner C."/>
            <person name="Sibirny A.A."/>
            <person name="Slot J.C."/>
            <person name="Stielow J.B."/>
            <person name="Sun H."/>
            <person name="Kurtzman C.P."/>
            <person name="Blackwell M."/>
            <person name="Jeffries T.W."/>
            <person name="Grigoriev I.V."/>
        </authorList>
    </citation>
    <scope>NUCLEOTIDE SEQUENCE [LARGE SCALE GENOMIC DNA]</scope>
    <source>
        <strain evidence="2">NRRL Y-17796</strain>
    </source>
</reference>
<dbReference type="OrthoDB" id="5397701at2759"/>
<protein>
    <submittedName>
        <fullName evidence="1">Uncharacterized protein</fullName>
    </submittedName>
</protein>
<dbReference type="EMBL" id="KV453842">
    <property type="protein sequence ID" value="ODV90365.1"/>
    <property type="molecule type" value="Genomic_DNA"/>
</dbReference>
<dbReference type="PANTHER" id="PTHR37331">
    <property type="entry name" value="YALI0F11671P"/>
    <property type="match status" value="1"/>
</dbReference>
<dbReference type="AlphaFoldDB" id="A0A1E4TF18"/>
<proteinExistence type="predicted"/>
<keyword evidence="2" id="KW-1185">Reference proteome</keyword>
<evidence type="ECO:0000313" key="1">
    <source>
        <dbReference type="EMBL" id="ODV90365.1"/>
    </source>
</evidence>
<dbReference type="PANTHER" id="PTHR37331:SF1">
    <property type="entry name" value="YALI0F11671P"/>
    <property type="match status" value="1"/>
</dbReference>